<keyword evidence="2" id="KW-1185">Reference proteome</keyword>
<evidence type="ECO:0000313" key="2">
    <source>
        <dbReference type="Proteomes" id="UP000183832"/>
    </source>
</evidence>
<dbReference type="Proteomes" id="UP000183832">
    <property type="component" value="Unassembled WGS sequence"/>
</dbReference>
<dbReference type="AlphaFoldDB" id="A0A1J1HU36"/>
<name>A0A1J1HU36_9DIPT</name>
<reference evidence="1 2" key="1">
    <citation type="submission" date="2015-04" db="EMBL/GenBank/DDBJ databases">
        <authorList>
            <person name="Syromyatnikov M.Y."/>
            <person name="Popov V.N."/>
        </authorList>
    </citation>
    <scope>NUCLEOTIDE SEQUENCE [LARGE SCALE GENOMIC DNA]</scope>
</reference>
<protein>
    <submittedName>
        <fullName evidence="1">CLUMA_CG003600, isoform A</fullName>
    </submittedName>
</protein>
<organism evidence="1 2">
    <name type="scientific">Clunio marinus</name>
    <dbReference type="NCBI Taxonomy" id="568069"/>
    <lineage>
        <taxon>Eukaryota</taxon>
        <taxon>Metazoa</taxon>
        <taxon>Ecdysozoa</taxon>
        <taxon>Arthropoda</taxon>
        <taxon>Hexapoda</taxon>
        <taxon>Insecta</taxon>
        <taxon>Pterygota</taxon>
        <taxon>Neoptera</taxon>
        <taxon>Endopterygota</taxon>
        <taxon>Diptera</taxon>
        <taxon>Nematocera</taxon>
        <taxon>Chironomoidea</taxon>
        <taxon>Chironomidae</taxon>
        <taxon>Clunio</taxon>
    </lineage>
</organism>
<gene>
    <name evidence="1" type="ORF">CLUMA_CG003600</name>
</gene>
<proteinExistence type="predicted"/>
<sequence length="61" mass="7017">MFFIGNVEESNENTHLRLSNSRSMIAKENSTINFDDFPKIEIIQKVKALCQLNFSSNLLIL</sequence>
<accession>A0A1J1HU36</accession>
<dbReference type="EMBL" id="CVRI01000014">
    <property type="protein sequence ID" value="CRK89665.1"/>
    <property type="molecule type" value="Genomic_DNA"/>
</dbReference>
<evidence type="ECO:0000313" key="1">
    <source>
        <dbReference type="EMBL" id="CRK89665.1"/>
    </source>
</evidence>